<keyword evidence="7 14" id="KW-0067">ATP-binding</keyword>
<dbReference type="Proteomes" id="UP000651482">
    <property type="component" value="Unassembled WGS sequence"/>
</dbReference>
<evidence type="ECO:0000256" key="12">
    <source>
        <dbReference type="ARBA" id="ARBA00034808"/>
    </source>
</evidence>
<comment type="catalytic activity">
    <reaction evidence="13">
        <text>ATP + H2O = ADP + phosphate + H(+)</text>
        <dbReference type="Rhea" id="RHEA:13065"/>
        <dbReference type="ChEBI" id="CHEBI:15377"/>
        <dbReference type="ChEBI" id="CHEBI:15378"/>
        <dbReference type="ChEBI" id="CHEBI:30616"/>
        <dbReference type="ChEBI" id="CHEBI:43474"/>
        <dbReference type="ChEBI" id="CHEBI:456216"/>
        <dbReference type="EC" id="5.6.2.4"/>
    </reaction>
</comment>
<keyword evidence="3" id="KW-0227">DNA damage</keyword>
<dbReference type="Pfam" id="PF13361">
    <property type="entry name" value="UvrD_C"/>
    <property type="match status" value="2"/>
</dbReference>
<dbReference type="SUPFAM" id="SSF52540">
    <property type="entry name" value="P-loop containing nucleoside triphosphate hydrolases"/>
    <property type="match status" value="1"/>
</dbReference>
<dbReference type="GO" id="GO:0043138">
    <property type="term" value="F:3'-5' DNA helicase activity"/>
    <property type="evidence" value="ECO:0007669"/>
    <property type="project" value="UniProtKB-EC"/>
</dbReference>
<keyword evidence="8" id="KW-0238">DNA-binding</keyword>
<dbReference type="NCBIfam" id="TIGR02785">
    <property type="entry name" value="addA_Gpos"/>
    <property type="match status" value="1"/>
</dbReference>
<dbReference type="InterPro" id="IPR038726">
    <property type="entry name" value="PDDEXK_AddAB-type"/>
</dbReference>
<organism evidence="17 18">
    <name type="scientific">Yeguia hominis</name>
    <dbReference type="NCBI Taxonomy" id="2763662"/>
    <lineage>
        <taxon>Bacteria</taxon>
        <taxon>Bacillati</taxon>
        <taxon>Bacillota</taxon>
        <taxon>Clostridia</taxon>
        <taxon>Eubacteriales</taxon>
        <taxon>Yeguiaceae</taxon>
        <taxon>Yeguia</taxon>
    </lineage>
</organism>
<accession>A0A926D723</accession>
<evidence type="ECO:0000256" key="3">
    <source>
        <dbReference type="ARBA" id="ARBA00022763"/>
    </source>
</evidence>
<dbReference type="GO" id="GO:0006302">
    <property type="term" value="P:double-strand break repair"/>
    <property type="evidence" value="ECO:0007669"/>
    <property type="project" value="InterPro"/>
</dbReference>
<dbReference type="GO" id="GO:0004527">
    <property type="term" value="F:exonuclease activity"/>
    <property type="evidence" value="ECO:0007669"/>
    <property type="project" value="UniProtKB-KW"/>
</dbReference>
<sequence length="1175" mass="131163">MGDRKWTGAQQDAISARGGTVLVSAAAGSGKTAVLVERVISRLTDPVSPVDADRMLVVTFTRAAAAEMKDRIAARLSQMQDSDPQNPLFRRQQLLLSRASISTVHSFCKDLIQENFYRLGISPDFRILDDGEMRLLREEAVSETLEAFYATGGEAFAALVDAFGSEKDDRKLGETTLQLYDFIRSHPFPDRWLREKAEMYRAQTSIAQSAWGEELFHTAQETLSYCKMTLTACLHLCASDPAVEAAYGPAFSSDLQDVAAMDAAAQNRDWDGLRALFAERNYQKLKPLRGTAGEAVKGQLKSMRKETREVVDKLQKRFCASQAECGEDLQRMAPLAETLFSVVRAISDQLETKKQEKRAVDFGDLEHLSLRLLVRETDAGYERTAEAEAVSERFDEIMVDEYQDTNETQDLLFRAVSREEQNLFMVGDVKQSIYGFRQAMPRLFLDRKNTFSPYRREAPQFPAYILLDRNFRSRREVTSAVNFVLNQLMSRRAGDVDYRAGEQLVAGAEYPANGDFRTRLEVIDASETEESMDVLEARRIAAMIREFRESGAQVLENGKPRPVEPRDFCVLLRSAKEHAPVYVRELEKCGVMSWAESPAGFFSYAETALMLSLLRVIDNPMQDIPLLAVMMSPIYGFSADEMAQVRMEAGGPPLYPALLRCAQNGNLRIQAFLAELEEFRMLAATMPADTLINTLYRKTGYPELVGAMPGGELRGKNLQLLHQYAKNYEQFGYNGLHGFLRFVDRLAEQGGDLAAASVSQEGANVVRVMSIHKSKGLEFPYCIVAGCARRFNRESSDTVLHAELGFGAKLPGKDGVSRYTTAPREAILSGLLSESVSEELRVLYVAMTRAREKLILLTTLSRPDRTFSSLAAGISPEPVLPSYAVRRAGSISDWLLSCALRHPDGKLLREMAGAEETLVLPKDPETLAWEIRVSKPEGAPCETQQSAQTVSKPDPAFLGTLAERVAYRYPYAAVSEIPAKVSASGVSEEAAGIHTLSRPAFVSSRGMTPAERGTALHAFMQFCDYRAASENLEAERVRLREAGYLTPEQADVVELERIRKFLQSDLAARMMRSKRLLRENRFTVEIEAGRIDPSLPEATGQEKLVLQGVFDCAFEEDGGLIIVDYKTDRIASPELLAERYHPQLSLYREAAEQTFGLPVYACVLYSFWLGKEIQI</sequence>
<keyword evidence="18" id="KW-1185">Reference proteome</keyword>
<dbReference type="GO" id="GO:0005829">
    <property type="term" value="C:cytosol"/>
    <property type="evidence" value="ECO:0007669"/>
    <property type="project" value="TreeGrafter"/>
</dbReference>
<evidence type="ECO:0000256" key="5">
    <source>
        <dbReference type="ARBA" id="ARBA00022806"/>
    </source>
</evidence>
<keyword evidence="6" id="KW-0269">Exonuclease</keyword>
<comment type="catalytic activity">
    <reaction evidence="11">
        <text>Couples ATP hydrolysis with the unwinding of duplex DNA by translocating in the 3'-5' direction.</text>
        <dbReference type="EC" id="5.6.2.4"/>
    </reaction>
</comment>
<dbReference type="InterPro" id="IPR011335">
    <property type="entry name" value="Restrct_endonuc-II-like"/>
</dbReference>
<dbReference type="Pfam" id="PF00580">
    <property type="entry name" value="UvrD-helicase"/>
    <property type="match status" value="1"/>
</dbReference>
<evidence type="ECO:0000256" key="7">
    <source>
        <dbReference type="ARBA" id="ARBA00022840"/>
    </source>
</evidence>
<dbReference type="Gene3D" id="3.40.50.300">
    <property type="entry name" value="P-loop containing nucleotide triphosphate hydrolases"/>
    <property type="match status" value="4"/>
</dbReference>
<dbReference type="RefSeq" id="WP_249317744.1">
    <property type="nucleotide sequence ID" value="NZ_JACRSN010000001.1"/>
</dbReference>
<keyword evidence="5 14" id="KW-0347">Helicase</keyword>
<reference evidence="17" key="1">
    <citation type="submission" date="2020-08" db="EMBL/GenBank/DDBJ databases">
        <title>Genome public.</title>
        <authorList>
            <person name="Liu C."/>
            <person name="Sun Q."/>
        </authorList>
    </citation>
    <scope>NUCLEOTIDE SEQUENCE</scope>
    <source>
        <strain evidence="17">NSJ-40</strain>
    </source>
</reference>
<evidence type="ECO:0000256" key="13">
    <source>
        <dbReference type="ARBA" id="ARBA00048988"/>
    </source>
</evidence>
<keyword evidence="4 14" id="KW-0378">Hydrolase</keyword>
<keyword evidence="2 14" id="KW-0547">Nucleotide-binding</keyword>
<evidence type="ECO:0000256" key="14">
    <source>
        <dbReference type="PROSITE-ProRule" id="PRU00560"/>
    </source>
</evidence>
<dbReference type="InterPro" id="IPR014017">
    <property type="entry name" value="DNA_helicase_UvrD-like_C"/>
</dbReference>
<evidence type="ECO:0000259" key="16">
    <source>
        <dbReference type="PROSITE" id="PS51217"/>
    </source>
</evidence>
<dbReference type="GO" id="GO:0003677">
    <property type="term" value="F:DNA binding"/>
    <property type="evidence" value="ECO:0007669"/>
    <property type="project" value="UniProtKB-KW"/>
</dbReference>
<evidence type="ECO:0000259" key="15">
    <source>
        <dbReference type="PROSITE" id="PS51198"/>
    </source>
</evidence>
<dbReference type="Gene3D" id="3.90.320.10">
    <property type="match status" value="1"/>
</dbReference>
<dbReference type="EC" id="5.6.2.4" evidence="12"/>
<dbReference type="InterPro" id="IPR000212">
    <property type="entry name" value="DNA_helicase_UvrD/REP"/>
</dbReference>
<dbReference type="SUPFAM" id="SSF52980">
    <property type="entry name" value="Restriction endonuclease-like"/>
    <property type="match status" value="1"/>
</dbReference>
<evidence type="ECO:0000256" key="11">
    <source>
        <dbReference type="ARBA" id="ARBA00034617"/>
    </source>
</evidence>
<feature type="domain" description="UvrD-like helicase ATP-binding" evidence="15">
    <location>
        <begin position="4"/>
        <end position="474"/>
    </location>
</feature>
<proteinExistence type="predicted"/>
<keyword evidence="9" id="KW-0234">DNA repair</keyword>
<gene>
    <name evidence="17" type="primary">addA</name>
    <name evidence="17" type="ORF">IAG03_00705</name>
</gene>
<evidence type="ECO:0000256" key="6">
    <source>
        <dbReference type="ARBA" id="ARBA00022839"/>
    </source>
</evidence>
<comment type="caution">
    <text evidence="17">The sequence shown here is derived from an EMBL/GenBank/DDBJ whole genome shotgun (WGS) entry which is preliminary data.</text>
</comment>
<dbReference type="GO" id="GO:0005524">
    <property type="term" value="F:ATP binding"/>
    <property type="evidence" value="ECO:0007669"/>
    <property type="project" value="UniProtKB-UniRule"/>
</dbReference>
<evidence type="ECO:0000256" key="8">
    <source>
        <dbReference type="ARBA" id="ARBA00023125"/>
    </source>
</evidence>
<dbReference type="InterPro" id="IPR027417">
    <property type="entry name" value="P-loop_NTPase"/>
</dbReference>
<feature type="domain" description="UvrD-like helicase C-terminal" evidence="16">
    <location>
        <begin position="475"/>
        <end position="776"/>
    </location>
</feature>
<dbReference type="InterPro" id="IPR014016">
    <property type="entry name" value="UvrD-like_ATP-bd"/>
</dbReference>
<dbReference type="Pfam" id="PF12705">
    <property type="entry name" value="PDDEXK_1"/>
    <property type="match status" value="1"/>
</dbReference>
<dbReference type="InterPro" id="IPR014152">
    <property type="entry name" value="AddA"/>
</dbReference>
<dbReference type="PROSITE" id="PS51217">
    <property type="entry name" value="UVRD_HELICASE_CTER"/>
    <property type="match status" value="1"/>
</dbReference>
<protein>
    <recommendedName>
        <fullName evidence="12">DNA 3'-5' helicase</fullName>
        <ecNumber evidence="12">5.6.2.4</ecNumber>
    </recommendedName>
</protein>
<evidence type="ECO:0000256" key="9">
    <source>
        <dbReference type="ARBA" id="ARBA00023204"/>
    </source>
</evidence>
<dbReference type="AlphaFoldDB" id="A0A926D723"/>
<evidence type="ECO:0000256" key="1">
    <source>
        <dbReference type="ARBA" id="ARBA00022722"/>
    </source>
</evidence>
<dbReference type="GO" id="GO:0000725">
    <property type="term" value="P:recombinational repair"/>
    <property type="evidence" value="ECO:0007669"/>
    <property type="project" value="TreeGrafter"/>
</dbReference>
<evidence type="ECO:0000256" key="10">
    <source>
        <dbReference type="ARBA" id="ARBA00023235"/>
    </source>
</evidence>
<evidence type="ECO:0000313" key="18">
    <source>
        <dbReference type="Proteomes" id="UP000651482"/>
    </source>
</evidence>
<dbReference type="GO" id="GO:0033202">
    <property type="term" value="C:DNA helicase complex"/>
    <property type="evidence" value="ECO:0007669"/>
    <property type="project" value="TreeGrafter"/>
</dbReference>
<evidence type="ECO:0000256" key="2">
    <source>
        <dbReference type="ARBA" id="ARBA00022741"/>
    </source>
</evidence>
<dbReference type="InterPro" id="IPR011604">
    <property type="entry name" value="PDDEXK-like_dom_sf"/>
</dbReference>
<dbReference type="PANTHER" id="PTHR11070:SF48">
    <property type="entry name" value="ATP-DEPENDENT HELICASE_NUCLEASE SUBUNIT A"/>
    <property type="match status" value="1"/>
</dbReference>
<dbReference type="EMBL" id="JACRSN010000001">
    <property type="protein sequence ID" value="MBC8532542.1"/>
    <property type="molecule type" value="Genomic_DNA"/>
</dbReference>
<evidence type="ECO:0000313" key="17">
    <source>
        <dbReference type="EMBL" id="MBC8532542.1"/>
    </source>
</evidence>
<name>A0A926D723_9FIRM</name>
<dbReference type="PROSITE" id="PS51198">
    <property type="entry name" value="UVRD_HELICASE_ATP_BIND"/>
    <property type="match status" value="1"/>
</dbReference>
<keyword evidence="1" id="KW-0540">Nuclease</keyword>
<evidence type="ECO:0000256" key="4">
    <source>
        <dbReference type="ARBA" id="ARBA00022801"/>
    </source>
</evidence>
<keyword evidence="10" id="KW-0413">Isomerase</keyword>
<feature type="binding site" evidence="14">
    <location>
        <begin position="25"/>
        <end position="32"/>
    </location>
    <ligand>
        <name>ATP</name>
        <dbReference type="ChEBI" id="CHEBI:30616"/>
    </ligand>
</feature>
<dbReference type="CDD" id="cd17932">
    <property type="entry name" value="DEXQc_UvrD"/>
    <property type="match status" value="1"/>
</dbReference>
<dbReference type="PANTHER" id="PTHR11070">
    <property type="entry name" value="UVRD / RECB / PCRA DNA HELICASE FAMILY MEMBER"/>
    <property type="match status" value="1"/>
</dbReference>